<dbReference type="EMBL" id="PRLG01000029">
    <property type="protein sequence ID" value="PYY26417.1"/>
    <property type="molecule type" value="Genomic_DNA"/>
</dbReference>
<dbReference type="InterPro" id="IPR017871">
    <property type="entry name" value="ABC_transporter-like_CS"/>
</dbReference>
<dbReference type="InterPro" id="IPR003593">
    <property type="entry name" value="AAA+_ATPase"/>
</dbReference>
<dbReference type="PROSITE" id="PS50893">
    <property type="entry name" value="ABC_TRANSPORTER_2"/>
    <property type="match status" value="1"/>
</dbReference>
<dbReference type="GO" id="GO:0005524">
    <property type="term" value="F:ATP binding"/>
    <property type="evidence" value="ECO:0007669"/>
    <property type="project" value="UniProtKB-KW"/>
</dbReference>
<dbReference type="GO" id="GO:0042626">
    <property type="term" value="F:ATPase-coupled transmembrane transporter activity"/>
    <property type="evidence" value="ECO:0007669"/>
    <property type="project" value="TreeGrafter"/>
</dbReference>
<keyword evidence="3" id="KW-0813">Transport</keyword>
<proteinExistence type="inferred from homology"/>
<keyword evidence="7" id="KW-1278">Translocase</keyword>
<dbReference type="GO" id="GO:0016887">
    <property type="term" value="F:ATP hydrolysis activity"/>
    <property type="evidence" value="ECO:0007669"/>
    <property type="project" value="InterPro"/>
</dbReference>
<gene>
    <name evidence="10" type="primary">cbiO</name>
    <name evidence="10" type="ORF">PIL02S_05817</name>
</gene>
<dbReference type="GO" id="GO:0043190">
    <property type="term" value="C:ATP-binding cassette (ABC) transporter complex"/>
    <property type="evidence" value="ECO:0007669"/>
    <property type="project" value="TreeGrafter"/>
</dbReference>
<keyword evidence="5" id="KW-0547">Nucleotide-binding</keyword>
<dbReference type="Gene3D" id="3.40.50.300">
    <property type="entry name" value="P-loop containing nucleotide triphosphate hydrolases"/>
    <property type="match status" value="1"/>
</dbReference>
<comment type="caution">
    <text evidence="10">The sequence shown here is derived from an EMBL/GenBank/DDBJ whole genome shotgun (WGS) entry which is preliminary data.</text>
</comment>
<organism evidence="10 11">
    <name type="scientific">Paenibacillus illinoisensis</name>
    <dbReference type="NCBI Taxonomy" id="59845"/>
    <lineage>
        <taxon>Bacteria</taxon>
        <taxon>Bacillati</taxon>
        <taxon>Bacillota</taxon>
        <taxon>Bacilli</taxon>
        <taxon>Bacillales</taxon>
        <taxon>Paenibacillaceae</taxon>
        <taxon>Paenibacillus</taxon>
    </lineage>
</organism>
<evidence type="ECO:0000313" key="10">
    <source>
        <dbReference type="EMBL" id="PYY26417.1"/>
    </source>
</evidence>
<sequence>MQDVIPLITLEQVRVHYAAESGQVRKAVDGVSLNVYPGEWISIVGANGSGKSTLAAVLIGFTQLSGGTRQAAPELAVRGVLQQPDAQVLGDTIEEEFHFSLSPFVDSVEEQLRRREDALHMVGLQYSPDTSISRLSGGQKQLLNIAVALASKPDVLVLDEPTAMLDPGARERIESIVESVVRQGTAVVWITHHLEEATLSNRIMAMEQGQCVYDGVPSSFFYGSTLETPPVTMAEERTPCERLRLDPPFTVKTALLLKQQGFLNQAATPLRPEQLVEEAAR</sequence>
<evidence type="ECO:0000259" key="9">
    <source>
        <dbReference type="PROSITE" id="PS50893"/>
    </source>
</evidence>
<dbReference type="Proteomes" id="UP000247459">
    <property type="component" value="Unassembled WGS sequence"/>
</dbReference>
<dbReference type="SMART" id="SM00382">
    <property type="entry name" value="AAA"/>
    <property type="match status" value="1"/>
</dbReference>
<dbReference type="OrthoDB" id="9784332at2"/>
<dbReference type="InterPro" id="IPR003439">
    <property type="entry name" value="ABC_transporter-like_ATP-bd"/>
</dbReference>
<feature type="domain" description="ABC transporter" evidence="9">
    <location>
        <begin position="13"/>
        <end position="233"/>
    </location>
</feature>
<dbReference type="SUPFAM" id="SSF52540">
    <property type="entry name" value="P-loop containing nucleoside triphosphate hydrolases"/>
    <property type="match status" value="1"/>
</dbReference>
<dbReference type="PROSITE" id="PS00211">
    <property type="entry name" value="ABC_TRANSPORTER_1"/>
    <property type="match status" value="1"/>
</dbReference>
<reference evidence="10 11" key="1">
    <citation type="submission" date="2018-01" db="EMBL/GenBank/DDBJ databases">
        <title>Genome sequence of the PGP bacterium Paenibacillus illinoisensis E3.</title>
        <authorList>
            <person name="Rolli E."/>
            <person name="Marasco R."/>
            <person name="Bessem C."/>
            <person name="Michoud G."/>
            <person name="Gaiarsa S."/>
            <person name="Borin S."/>
            <person name="Daffonchio D."/>
        </authorList>
    </citation>
    <scope>NUCLEOTIDE SEQUENCE [LARGE SCALE GENOMIC DNA]</scope>
    <source>
        <strain evidence="10 11">E3</strain>
    </source>
</reference>
<evidence type="ECO:0000256" key="6">
    <source>
        <dbReference type="ARBA" id="ARBA00022840"/>
    </source>
</evidence>
<comment type="similarity">
    <text evidence="2">Belongs to the ABC transporter superfamily.</text>
</comment>
<dbReference type="CDD" id="cd03225">
    <property type="entry name" value="ABC_cobalt_CbiO_domain1"/>
    <property type="match status" value="1"/>
</dbReference>
<dbReference type="PANTHER" id="PTHR43553">
    <property type="entry name" value="HEAVY METAL TRANSPORTER"/>
    <property type="match status" value="1"/>
</dbReference>
<evidence type="ECO:0000256" key="5">
    <source>
        <dbReference type="ARBA" id="ARBA00022741"/>
    </source>
</evidence>
<name>A0A2W0C3B5_9BACL</name>
<keyword evidence="4" id="KW-1003">Cell membrane</keyword>
<dbReference type="RefSeq" id="WP_146239881.1">
    <property type="nucleotide sequence ID" value="NZ_PRLG01000029.1"/>
</dbReference>
<evidence type="ECO:0000313" key="11">
    <source>
        <dbReference type="Proteomes" id="UP000247459"/>
    </source>
</evidence>
<dbReference type="PANTHER" id="PTHR43553:SF24">
    <property type="entry name" value="ENERGY-COUPLING FACTOR TRANSPORTER ATP-BINDING PROTEIN ECFA1"/>
    <property type="match status" value="1"/>
</dbReference>
<evidence type="ECO:0000256" key="8">
    <source>
        <dbReference type="ARBA" id="ARBA00023136"/>
    </source>
</evidence>
<protein>
    <submittedName>
        <fullName evidence="10">Cobalt transporter ATP-binding subunit</fullName>
        <ecNumber evidence="10">3.6.3.-</ecNumber>
    </submittedName>
</protein>
<evidence type="ECO:0000256" key="3">
    <source>
        <dbReference type="ARBA" id="ARBA00022448"/>
    </source>
</evidence>
<comment type="subcellular location">
    <subcellularLocation>
        <location evidence="1">Cell membrane</location>
        <topology evidence="1">Peripheral membrane protein</topology>
    </subcellularLocation>
</comment>
<evidence type="ECO:0000256" key="7">
    <source>
        <dbReference type="ARBA" id="ARBA00022967"/>
    </source>
</evidence>
<dbReference type="Pfam" id="PF00005">
    <property type="entry name" value="ABC_tran"/>
    <property type="match status" value="1"/>
</dbReference>
<accession>A0A2W0C3B5</accession>
<dbReference type="InterPro" id="IPR015856">
    <property type="entry name" value="ABC_transpr_CbiO/EcfA_su"/>
</dbReference>
<evidence type="ECO:0000256" key="4">
    <source>
        <dbReference type="ARBA" id="ARBA00022475"/>
    </source>
</evidence>
<dbReference type="EC" id="3.6.3.-" evidence="10"/>
<evidence type="ECO:0000256" key="1">
    <source>
        <dbReference type="ARBA" id="ARBA00004202"/>
    </source>
</evidence>
<dbReference type="InterPro" id="IPR050095">
    <property type="entry name" value="ECF_ABC_transporter_ATP-bd"/>
</dbReference>
<dbReference type="AlphaFoldDB" id="A0A2W0C3B5"/>
<keyword evidence="10" id="KW-0378">Hydrolase</keyword>
<keyword evidence="8" id="KW-0472">Membrane</keyword>
<keyword evidence="6 10" id="KW-0067">ATP-binding</keyword>
<dbReference type="InterPro" id="IPR027417">
    <property type="entry name" value="P-loop_NTPase"/>
</dbReference>
<evidence type="ECO:0000256" key="2">
    <source>
        <dbReference type="ARBA" id="ARBA00005417"/>
    </source>
</evidence>